<keyword evidence="1" id="KW-1133">Transmembrane helix</keyword>
<dbReference type="SUPFAM" id="SSF81383">
    <property type="entry name" value="F-box domain"/>
    <property type="match status" value="1"/>
</dbReference>
<feature type="domain" description="F-box protein At3g26010-like beta-propeller" evidence="2">
    <location>
        <begin position="160"/>
        <end position="427"/>
    </location>
</feature>
<dbReference type="AlphaFoldDB" id="A0AAN7F9W0"/>
<dbReference type="InterPro" id="IPR036047">
    <property type="entry name" value="F-box-like_dom_sf"/>
</dbReference>
<name>A0AAN7F9W0_QUERU</name>
<dbReference type="InterPro" id="IPR056592">
    <property type="entry name" value="Beta-prop_At3g26010-like"/>
</dbReference>
<reference evidence="3 4" key="1">
    <citation type="journal article" date="2023" name="G3 (Bethesda)">
        <title>A haplotype-resolved chromosome-scale genome for Quercus rubra L. provides insights into the genetics of adaptive traits for red oak species.</title>
        <authorList>
            <person name="Kapoor B."/>
            <person name="Jenkins J."/>
            <person name="Schmutz J."/>
            <person name="Zhebentyayeva T."/>
            <person name="Kuelheim C."/>
            <person name="Coggeshall M."/>
            <person name="Heim C."/>
            <person name="Lasky J.R."/>
            <person name="Leites L."/>
            <person name="Islam-Faridi N."/>
            <person name="Romero-Severson J."/>
            <person name="DeLeo V.L."/>
            <person name="Lucas S.M."/>
            <person name="Lazic D."/>
            <person name="Gailing O."/>
            <person name="Carlson J."/>
            <person name="Staton M."/>
        </authorList>
    </citation>
    <scope>NUCLEOTIDE SEQUENCE [LARGE SCALE GENOMIC DNA]</scope>
    <source>
        <strain evidence="3">Pseudo-F2</strain>
    </source>
</reference>
<gene>
    <name evidence="3" type="ORF">RGQ29_020134</name>
</gene>
<dbReference type="InterPro" id="IPR055290">
    <property type="entry name" value="At3g26010-like"/>
</dbReference>
<feature type="transmembrane region" description="Helical" evidence="1">
    <location>
        <begin position="461"/>
        <end position="481"/>
    </location>
</feature>
<evidence type="ECO:0000313" key="3">
    <source>
        <dbReference type="EMBL" id="KAK4589438.1"/>
    </source>
</evidence>
<dbReference type="EMBL" id="JAXUIC010000005">
    <property type="protein sequence ID" value="KAK4589438.1"/>
    <property type="molecule type" value="Genomic_DNA"/>
</dbReference>
<dbReference type="Pfam" id="PF24750">
    <property type="entry name" value="b-prop_At3g26010-like"/>
    <property type="match status" value="1"/>
</dbReference>
<comment type="caution">
    <text evidence="3">The sequence shown here is derived from an EMBL/GenBank/DDBJ whole genome shotgun (WGS) entry which is preliminary data.</text>
</comment>
<dbReference type="PANTHER" id="PTHR35546">
    <property type="entry name" value="F-BOX PROTEIN INTERACTION DOMAIN PROTEIN-RELATED"/>
    <property type="match status" value="1"/>
</dbReference>
<proteinExistence type="predicted"/>
<evidence type="ECO:0000256" key="1">
    <source>
        <dbReference type="SAM" id="Phobius"/>
    </source>
</evidence>
<dbReference type="Proteomes" id="UP001324115">
    <property type="component" value="Unassembled WGS sequence"/>
</dbReference>
<keyword evidence="4" id="KW-1185">Reference proteome</keyword>
<accession>A0AAN7F9W0</accession>
<sequence>MDPCTCVDSEEEFASIDSHVMNNRSSPSTMDDLPDWVLMEILVLLPLCTVVLTCKWVSKRWFSLISTPYFARCFVAQHSQQPQPFTLLYQYADFHNFERRLLITPANSKSECELNPVAAYLRDRHSGWIQASCNDLLLGIESSKYVVEQQQPGDLKNVVVYTVINTITRQCLKLPPHPLPFPQCLLQLRAGIISSYDDSNDTEISSSFRVVLILSTRTNLSQFNIHVFSSDTGEWSDSVVLCPPNLGEFRLSLTSMHTVPYKGLLYWLIDGGRLLGFDPFKINNSNSSTCCVIEQPVELEPFHEINCLGLCHGCLRTCQVSGNAYPRLRVWELKDFDNENNESGAGGKWCLKHELYFYQMVLEKSPSLTEYINDRNWPRPPVISVLAFHPNDGDIVYLLIQSKVVSCNLQSRTLEVFCDIPQSRQFFYYPRYLNLCATILANSHSFFSLRETECHLPRTPIVINILLLLGFCIMVWICLSII</sequence>
<keyword evidence="1" id="KW-0472">Membrane</keyword>
<organism evidence="3 4">
    <name type="scientific">Quercus rubra</name>
    <name type="common">Northern red oak</name>
    <name type="synonym">Quercus borealis</name>
    <dbReference type="NCBI Taxonomy" id="3512"/>
    <lineage>
        <taxon>Eukaryota</taxon>
        <taxon>Viridiplantae</taxon>
        <taxon>Streptophyta</taxon>
        <taxon>Embryophyta</taxon>
        <taxon>Tracheophyta</taxon>
        <taxon>Spermatophyta</taxon>
        <taxon>Magnoliopsida</taxon>
        <taxon>eudicotyledons</taxon>
        <taxon>Gunneridae</taxon>
        <taxon>Pentapetalae</taxon>
        <taxon>rosids</taxon>
        <taxon>fabids</taxon>
        <taxon>Fagales</taxon>
        <taxon>Fagaceae</taxon>
        <taxon>Quercus</taxon>
    </lineage>
</organism>
<dbReference type="Gene3D" id="1.20.1280.50">
    <property type="match status" value="1"/>
</dbReference>
<keyword evidence="1" id="KW-0812">Transmembrane</keyword>
<evidence type="ECO:0000259" key="2">
    <source>
        <dbReference type="Pfam" id="PF24750"/>
    </source>
</evidence>
<evidence type="ECO:0000313" key="4">
    <source>
        <dbReference type="Proteomes" id="UP001324115"/>
    </source>
</evidence>
<dbReference type="PANTHER" id="PTHR35546:SF130">
    <property type="entry name" value="EXPRESSED PROTEIN"/>
    <property type="match status" value="1"/>
</dbReference>
<protein>
    <recommendedName>
        <fullName evidence="2">F-box protein At3g26010-like beta-propeller domain-containing protein</fullName>
    </recommendedName>
</protein>